<feature type="compositionally biased region" description="Basic and acidic residues" evidence="1">
    <location>
        <begin position="81"/>
        <end position="105"/>
    </location>
</feature>
<dbReference type="InterPro" id="IPR010512">
    <property type="entry name" value="DUF1091"/>
</dbReference>
<reference evidence="2 3" key="1">
    <citation type="journal article" date="2015" name="Nat. Commun.">
        <title>Lucilia cuprina genome unlocks parasitic fly biology to underpin future interventions.</title>
        <authorList>
            <person name="Anstead C.A."/>
            <person name="Korhonen P.K."/>
            <person name="Young N.D."/>
            <person name="Hall R.S."/>
            <person name="Jex A.R."/>
            <person name="Murali S.C."/>
            <person name="Hughes D.S."/>
            <person name="Lee S.F."/>
            <person name="Perry T."/>
            <person name="Stroehlein A.J."/>
            <person name="Ansell B.R."/>
            <person name="Breugelmans B."/>
            <person name="Hofmann A."/>
            <person name="Qu J."/>
            <person name="Dugan S."/>
            <person name="Lee S.L."/>
            <person name="Chao H."/>
            <person name="Dinh H."/>
            <person name="Han Y."/>
            <person name="Doddapaneni H.V."/>
            <person name="Worley K.C."/>
            <person name="Muzny D.M."/>
            <person name="Ioannidis P."/>
            <person name="Waterhouse R.M."/>
            <person name="Zdobnov E.M."/>
            <person name="James P.J."/>
            <person name="Bagnall N.H."/>
            <person name="Kotze A.C."/>
            <person name="Gibbs R.A."/>
            <person name="Richards S."/>
            <person name="Batterham P."/>
            <person name="Gasser R.B."/>
        </authorList>
    </citation>
    <scope>NUCLEOTIDE SEQUENCE [LARGE SCALE GENOMIC DNA]</scope>
    <source>
        <strain evidence="2 3">LS</strain>
        <tissue evidence="2">Full body</tissue>
    </source>
</reference>
<sequence length="208" mass="23538">MASGFNVRVYVDVNQLNSRHVVKVFDIRLEACQALNSTYGNKIYKFLFDELRRTSNIPYKCPFKGEPKWLSHIGSDFLNVKKDEQNSKDPGQKDKKQDTEYDEIKCTGPNYTSKTATLGSKGGEMINTTPKPTDQSGHSPVVNWPTVVPVYVVLWLDPMSNHTKDKPRSKVTSSVHSPHNKTRCTCSTSVSPDYNTQRWALSSRKHAL</sequence>
<feature type="compositionally biased region" description="Polar residues" evidence="1">
    <location>
        <begin position="126"/>
        <end position="138"/>
    </location>
</feature>
<feature type="region of interest" description="Disordered" evidence="1">
    <location>
        <begin position="161"/>
        <end position="190"/>
    </location>
</feature>
<accession>A0A0L0CRT9</accession>
<dbReference type="AlphaFoldDB" id="A0A0L0CRT9"/>
<feature type="region of interest" description="Disordered" evidence="1">
    <location>
        <begin position="81"/>
        <end position="140"/>
    </location>
</feature>
<feature type="compositionally biased region" description="Polar residues" evidence="1">
    <location>
        <begin position="109"/>
        <end position="118"/>
    </location>
</feature>
<comment type="caution">
    <text evidence="2">The sequence shown here is derived from an EMBL/GenBank/DDBJ whole genome shotgun (WGS) entry which is preliminary data.</text>
</comment>
<gene>
    <name evidence="2" type="ORF">FF38_11083</name>
</gene>
<dbReference type="EMBL" id="JRES01000007">
    <property type="protein sequence ID" value="KNC34931.1"/>
    <property type="molecule type" value="Genomic_DNA"/>
</dbReference>
<evidence type="ECO:0000313" key="3">
    <source>
        <dbReference type="Proteomes" id="UP000037069"/>
    </source>
</evidence>
<evidence type="ECO:0000256" key="1">
    <source>
        <dbReference type="SAM" id="MobiDB-lite"/>
    </source>
</evidence>
<dbReference type="Proteomes" id="UP000037069">
    <property type="component" value="Unassembled WGS sequence"/>
</dbReference>
<keyword evidence="3" id="KW-1185">Reference proteome</keyword>
<feature type="compositionally biased region" description="Polar residues" evidence="1">
    <location>
        <begin position="170"/>
        <end position="190"/>
    </location>
</feature>
<proteinExistence type="predicted"/>
<dbReference type="Pfam" id="PF06477">
    <property type="entry name" value="DUF1091"/>
    <property type="match status" value="1"/>
</dbReference>
<protein>
    <submittedName>
        <fullName evidence="2">Uncharacterized protein</fullName>
    </submittedName>
</protein>
<organism evidence="2 3">
    <name type="scientific">Lucilia cuprina</name>
    <name type="common">Green bottle fly</name>
    <name type="synonym">Australian sheep blowfly</name>
    <dbReference type="NCBI Taxonomy" id="7375"/>
    <lineage>
        <taxon>Eukaryota</taxon>
        <taxon>Metazoa</taxon>
        <taxon>Ecdysozoa</taxon>
        <taxon>Arthropoda</taxon>
        <taxon>Hexapoda</taxon>
        <taxon>Insecta</taxon>
        <taxon>Pterygota</taxon>
        <taxon>Neoptera</taxon>
        <taxon>Endopterygota</taxon>
        <taxon>Diptera</taxon>
        <taxon>Brachycera</taxon>
        <taxon>Muscomorpha</taxon>
        <taxon>Oestroidea</taxon>
        <taxon>Calliphoridae</taxon>
        <taxon>Luciliinae</taxon>
        <taxon>Lucilia</taxon>
    </lineage>
</organism>
<evidence type="ECO:0000313" key="2">
    <source>
        <dbReference type="EMBL" id="KNC34931.1"/>
    </source>
</evidence>
<name>A0A0L0CRT9_LUCCU</name>